<reference evidence="3" key="1">
    <citation type="submission" date="2018-05" db="EMBL/GenBank/DDBJ databases">
        <title>Draft genome of Mucuna pruriens seed.</title>
        <authorList>
            <person name="Nnadi N.E."/>
            <person name="Vos R."/>
            <person name="Hasami M.H."/>
            <person name="Devisetty U.K."/>
            <person name="Aguiy J.C."/>
        </authorList>
    </citation>
    <scope>NUCLEOTIDE SEQUENCE [LARGE SCALE GENOMIC DNA]</scope>
    <source>
        <strain evidence="3">JCA_2017</strain>
    </source>
</reference>
<accession>A0A371FET1</accession>
<dbReference type="AlphaFoldDB" id="A0A371FET1"/>
<feature type="domain" description="CCHC-type" evidence="2">
    <location>
        <begin position="292"/>
        <end position="308"/>
    </location>
</feature>
<name>A0A371FET1_MUCPR</name>
<dbReference type="GO" id="GO:0008270">
    <property type="term" value="F:zinc ion binding"/>
    <property type="evidence" value="ECO:0007669"/>
    <property type="project" value="InterPro"/>
</dbReference>
<evidence type="ECO:0000313" key="3">
    <source>
        <dbReference type="EMBL" id="RDX76824.1"/>
    </source>
</evidence>
<feature type="region of interest" description="Disordered" evidence="1">
    <location>
        <begin position="248"/>
        <end position="270"/>
    </location>
</feature>
<dbReference type="SUPFAM" id="SSF57756">
    <property type="entry name" value="Retrovirus zinc finger-like domains"/>
    <property type="match status" value="1"/>
</dbReference>
<keyword evidence="4" id="KW-1185">Reference proteome</keyword>
<dbReference type="PANTHER" id="PTHR35046">
    <property type="entry name" value="ZINC KNUCKLE (CCHC-TYPE) FAMILY PROTEIN"/>
    <property type="match status" value="1"/>
</dbReference>
<comment type="caution">
    <text evidence="3">The sequence shown here is derived from an EMBL/GenBank/DDBJ whole genome shotgun (WGS) entry which is preliminary data.</text>
</comment>
<feature type="non-terminal residue" evidence="3">
    <location>
        <position position="565"/>
    </location>
</feature>
<evidence type="ECO:0000313" key="4">
    <source>
        <dbReference type="Proteomes" id="UP000257109"/>
    </source>
</evidence>
<feature type="region of interest" description="Disordered" evidence="1">
    <location>
        <begin position="319"/>
        <end position="338"/>
    </location>
</feature>
<dbReference type="EMBL" id="QJKJ01009369">
    <property type="protein sequence ID" value="RDX76824.1"/>
    <property type="molecule type" value="Genomic_DNA"/>
</dbReference>
<dbReference type="InterPro" id="IPR005162">
    <property type="entry name" value="Retrotrans_gag_dom"/>
</dbReference>
<evidence type="ECO:0000259" key="2">
    <source>
        <dbReference type="SMART" id="SM00343"/>
    </source>
</evidence>
<feature type="non-terminal residue" evidence="3">
    <location>
        <position position="1"/>
    </location>
</feature>
<dbReference type="SMART" id="SM00343">
    <property type="entry name" value="ZnF_C2HC"/>
    <property type="match status" value="1"/>
</dbReference>
<dbReference type="PANTHER" id="PTHR35046:SF9">
    <property type="entry name" value="RNA-DIRECTED DNA POLYMERASE"/>
    <property type="match status" value="1"/>
</dbReference>
<dbReference type="GO" id="GO:0003676">
    <property type="term" value="F:nucleic acid binding"/>
    <property type="evidence" value="ECO:0007669"/>
    <property type="project" value="InterPro"/>
</dbReference>
<dbReference type="Proteomes" id="UP000257109">
    <property type="component" value="Unassembled WGS sequence"/>
</dbReference>
<feature type="compositionally biased region" description="Low complexity" evidence="1">
    <location>
        <begin position="248"/>
        <end position="269"/>
    </location>
</feature>
<feature type="region of interest" description="Disordered" evidence="1">
    <location>
        <begin position="476"/>
        <end position="495"/>
    </location>
</feature>
<dbReference type="InterPro" id="IPR001878">
    <property type="entry name" value="Znf_CCHC"/>
</dbReference>
<sequence>MSREEGERDVDLKLFIKVFQEQFKAVNAKLDDLQPIPKYRSPTSRHNVEEEEKEYSNGRYNENEWRRKGEPGRDNYLDNIKMTIPTFQGKNDPELYLEWERKVEHVFDCHYYSEEKKVKLIVVEFSDYASIWWDQFVFNQRRNGEKLIRMWEDIKSIMRRRFVPSHYHRDLHIKLQSLTQGSMSMEDYYKEMEIAMTRANVKENCEVTMARFIGGLKKEIADVVELQHYMEIEDLLHKAIQVERQLKSKSSSKFASSSNSSWRSNWKNNTYSNAPPKGNIDIDTSYRSHDIKCFRCQGVEHIASQCPNKRAMIMMDNGEVESESSSDDEMPPLENSSDVEVAEPVDGVVLDTRCALSIQPKEDGDVEPREHISHMRCLVQGKIDKQVSVPFAIENYKDEVLCDVVLMEAGHLLLGRPWQLHRKVTHKGYTNCLPFIYNELKITLTPFSPKQVCEDQIKMRKIRECKLREEQLSIQEEERKENMSKNKQKKEKHEIECSEEKSKKMNAFAKKKEVENALLAKEKLLVLMYKNEFTNVFPDEVPHGLPSLKVYFDDILIYSKGLDEH</sequence>
<dbReference type="InterPro" id="IPR036875">
    <property type="entry name" value="Znf_CCHC_sf"/>
</dbReference>
<feature type="compositionally biased region" description="Acidic residues" evidence="1">
    <location>
        <begin position="319"/>
        <end position="331"/>
    </location>
</feature>
<gene>
    <name evidence="3" type="ORF">CR513_43119</name>
</gene>
<dbReference type="Pfam" id="PF00098">
    <property type="entry name" value="zf-CCHC"/>
    <property type="match status" value="1"/>
</dbReference>
<dbReference type="Pfam" id="PF03732">
    <property type="entry name" value="Retrotrans_gag"/>
    <property type="match status" value="1"/>
</dbReference>
<feature type="region of interest" description="Disordered" evidence="1">
    <location>
        <begin position="37"/>
        <end position="56"/>
    </location>
</feature>
<protein>
    <recommendedName>
        <fullName evidence="2">CCHC-type domain-containing protein</fullName>
    </recommendedName>
</protein>
<evidence type="ECO:0000256" key="1">
    <source>
        <dbReference type="SAM" id="MobiDB-lite"/>
    </source>
</evidence>
<proteinExistence type="predicted"/>
<dbReference type="OrthoDB" id="1166507at2759"/>
<organism evidence="3 4">
    <name type="scientific">Mucuna pruriens</name>
    <name type="common">Velvet bean</name>
    <name type="synonym">Dolichos pruriens</name>
    <dbReference type="NCBI Taxonomy" id="157652"/>
    <lineage>
        <taxon>Eukaryota</taxon>
        <taxon>Viridiplantae</taxon>
        <taxon>Streptophyta</taxon>
        <taxon>Embryophyta</taxon>
        <taxon>Tracheophyta</taxon>
        <taxon>Spermatophyta</taxon>
        <taxon>Magnoliopsida</taxon>
        <taxon>eudicotyledons</taxon>
        <taxon>Gunneridae</taxon>
        <taxon>Pentapetalae</taxon>
        <taxon>rosids</taxon>
        <taxon>fabids</taxon>
        <taxon>Fabales</taxon>
        <taxon>Fabaceae</taxon>
        <taxon>Papilionoideae</taxon>
        <taxon>50 kb inversion clade</taxon>
        <taxon>NPAAA clade</taxon>
        <taxon>indigoferoid/millettioid clade</taxon>
        <taxon>Phaseoleae</taxon>
        <taxon>Mucuna</taxon>
    </lineage>
</organism>